<evidence type="ECO:0000256" key="8">
    <source>
        <dbReference type="SAM" id="MobiDB-lite"/>
    </source>
</evidence>
<dbReference type="PANTHER" id="PTHR21716:SF53">
    <property type="entry name" value="PERMEASE PERM-RELATED"/>
    <property type="match status" value="1"/>
</dbReference>
<evidence type="ECO:0000256" key="7">
    <source>
        <dbReference type="ARBA" id="ARBA00023136"/>
    </source>
</evidence>
<evidence type="ECO:0000313" key="10">
    <source>
        <dbReference type="EMBL" id="GIF01199.1"/>
    </source>
</evidence>
<protein>
    <recommendedName>
        <fullName evidence="12">AI-2E family transporter</fullName>
    </recommendedName>
</protein>
<feature type="transmembrane region" description="Helical" evidence="9">
    <location>
        <begin position="312"/>
        <end position="339"/>
    </location>
</feature>
<evidence type="ECO:0000256" key="6">
    <source>
        <dbReference type="ARBA" id="ARBA00022989"/>
    </source>
</evidence>
<keyword evidence="5 9" id="KW-0812">Transmembrane</keyword>
<evidence type="ECO:0000256" key="3">
    <source>
        <dbReference type="ARBA" id="ARBA00022448"/>
    </source>
</evidence>
<proteinExistence type="inferred from homology"/>
<evidence type="ECO:0008006" key="12">
    <source>
        <dbReference type="Google" id="ProtNLM"/>
    </source>
</evidence>
<dbReference type="AlphaFoldDB" id="A0A919MZ89"/>
<accession>A0A919MZ89</accession>
<keyword evidence="4" id="KW-1003">Cell membrane</keyword>
<evidence type="ECO:0000256" key="2">
    <source>
        <dbReference type="ARBA" id="ARBA00009773"/>
    </source>
</evidence>
<keyword evidence="11" id="KW-1185">Reference proteome</keyword>
<evidence type="ECO:0000256" key="9">
    <source>
        <dbReference type="SAM" id="Phobius"/>
    </source>
</evidence>
<dbReference type="PANTHER" id="PTHR21716">
    <property type="entry name" value="TRANSMEMBRANE PROTEIN"/>
    <property type="match status" value="1"/>
</dbReference>
<evidence type="ECO:0000256" key="5">
    <source>
        <dbReference type="ARBA" id="ARBA00022692"/>
    </source>
</evidence>
<evidence type="ECO:0000313" key="11">
    <source>
        <dbReference type="Proteomes" id="UP000636960"/>
    </source>
</evidence>
<name>A0A919MZ89_9ACTN</name>
<feature type="transmembrane region" description="Helical" evidence="9">
    <location>
        <begin position="43"/>
        <end position="64"/>
    </location>
</feature>
<feature type="transmembrane region" description="Helical" evidence="9">
    <location>
        <begin position="217"/>
        <end position="237"/>
    </location>
</feature>
<reference evidence="10" key="1">
    <citation type="submission" date="2021-01" db="EMBL/GenBank/DDBJ databases">
        <title>Whole genome shotgun sequence of Actinoplanes rishiriensis NBRC 108556.</title>
        <authorList>
            <person name="Komaki H."/>
            <person name="Tamura T."/>
        </authorList>
    </citation>
    <scope>NUCLEOTIDE SEQUENCE</scope>
    <source>
        <strain evidence="10">NBRC 108556</strain>
    </source>
</reference>
<dbReference type="GO" id="GO:0005886">
    <property type="term" value="C:plasma membrane"/>
    <property type="evidence" value="ECO:0007669"/>
    <property type="project" value="UniProtKB-SubCell"/>
</dbReference>
<keyword evidence="7 9" id="KW-0472">Membrane</keyword>
<feature type="transmembrane region" description="Helical" evidence="9">
    <location>
        <begin position="153"/>
        <end position="177"/>
    </location>
</feature>
<evidence type="ECO:0000256" key="1">
    <source>
        <dbReference type="ARBA" id="ARBA00004651"/>
    </source>
</evidence>
<dbReference type="Proteomes" id="UP000636960">
    <property type="component" value="Unassembled WGS sequence"/>
</dbReference>
<feature type="transmembrane region" description="Helical" evidence="9">
    <location>
        <begin position="278"/>
        <end position="300"/>
    </location>
</feature>
<gene>
    <name evidence="10" type="ORF">Ari01nite_86630</name>
</gene>
<dbReference type="GO" id="GO:0055085">
    <property type="term" value="P:transmembrane transport"/>
    <property type="evidence" value="ECO:0007669"/>
    <property type="project" value="TreeGrafter"/>
</dbReference>
<comment type="subcellular location">
    <subcellularLocation>
        <location evidence="1">Cell membrane</location>
        <topology evidence="1">Multi-pass membrane protein</topology>
    </subcellularLocation>
</comment>
<evidence type="ECO:0000256" key="4">
    <source>
        <dbReference type="ARBA" id="ARBA00022475"/>
    </source>
</evidence>
<keyword evidence="3" id="KW-0813">Transport</keyword>
<feature type="region of interest" description="Disordered" evidence="8">
    <location>
        <begin position="352"/>
        <end position="371"/>
    </location>
</feature>
<comment type="caution">
    <text evidence="10">The sequence shown here is derived from an EMBL/GenBank/DDBJ whole genome shotgun (WGS) entry which is preliminary data.</text>
</comment>
<sequence length="371" mass="38102">MTSAPTGDNDATGRRLIRAAGTVLAVLVFVLAAYLVVRALLRVAPLTMAVIAALLVTALVGPLTGWLKRHHVPRSIAALAGLIAVLAVVGAASFLIGRRATSQLGDLQVQAVEGVRRLRHTVADLLPGIDEQRVDELAAELVGGIRSALPSPYAGITSATAALAATLLALVLVFFFLRDGAAMWSWLVEQTPGRVARRIDRAGHAGWRTLAGYTHGIVLVAAVDAIGIGAVLFLLGVPLALSLAVLTFLAAFVPIVGATVAGAAATLVTLVTNGTQDALIVLAAVILVQQAEGNLLHPLVMRQAVHLHPVVTLLAVSAGTLLGGVAGALIAVPACAVAYQAVLGYREEPQTATIAAPDSPEPAESKTECVE</sequence>
<dbReference type="RefSeq" id="WP_203789753.1">
    <property type="nucleotide sequence ID" value="NZ_BOMV01000100.1"/>
</dbReference>
<keyword evidence="6 9" id="KW-1133">Transmembrane helix</keyword>
<feature type="transmembrane region" description="Helical" evidence="9">
    <location>
        <begin position="76"/>
        <end position="96"/>
    </location>
</feature>
<feature type="transmembrane region" description="Helical" evidence="9">
    <location>
        <begin position="16"/>
        <end position="37"/>
    </location>
</feature>
<comment type="similarity">
    <text evidence="2">Belongs to the autoinducer-2 exporter (AI-2E) (TC 2.A.86) family.</text>
</comment>
<feature type="transmembrane region" description="Helical" evidence="9">
    <location>
        <begin position="243"/>
        <end position="271"/>
    </location>
</feature>
<dbReference type="Pfam" id="PF01594">
    <property type="entry name" value="AI-2E_transport"/>
    <property type="match status" value="1"/>
</dbReference>
<dbReference type="EMBL" id="BOMV01000100">
    <property type="protein sequence ID" value="GIF01199.1"/>
    <property type="molecule type" value="Genomic_DNA"/>
</dbReference>
<organism evidence="10 11">
    <name type="scientific">Paractinoplanes rishiriensis</name>
    <dbReference type="NCBI Taxonomy" id="1050105"/>
    <lineage>
        <taxon>Bacteria</taxon>
        <taxon>Bacillati</taxon>
        <taxon>Actinomycetota</taxon>
        <taxon>Actinomycetes</taxon>
        <taxon>Micromonosporales</taxon>
        <taxon>Micromonosporaceae</taxon>
        <taxon>Paractinoplanes</taxon>
    </lineage>
</organism>
<dbReference type="InterPro" id="IPR002549">
    <property type="entry name" value="AI-2E-like"/>
</dbReference>